<name>A0A067T8B1_GALM3</name>
<organism evidence="1 2">
    <name type="scientific">Galerina marginata (strain CBS 339.88)</name>
    <dbReference type="NCBI Taxonomy" id="685588"/>
    <lineage>
        <taxon>Eukaryota</taxon>
        <taxon>Fungi</taxon>
        <taxon>Dikarya</taxon>
        <taxon>Basidiomycota</taxon>
        <taxon>Agaricomycotina</taxon>
        <taxon>Agaricomycetes</taxon>
        <taxon>Agaricomycetidae</taxon>
        <taxon>Agaricales</taxon>
        <taxon>Agaricineae</taxon>
        <taxon>Strophariaceae</taxon>
        <taxon>Galerina</taxon>
    </lineage>
</organism>
<dbReference type="EMBL" id="KL142373">
    <property type="protein sequence ID" value="KDR79420.1"/>
    <property type="molecule type" value="Genomic_DNA"/>
</dbReference>
<dbReference type="SUPFAM" id="SSF52047">
    <property type="entry name" value="RNI-like"/>
    <property type="match status" value="1"/>
</dbReference>
<dbReference type="Proteomes" id="UP000027222">
    <property type="component" value="Unassembled WGS sequence"/>
</dbReference>
<evidence type="ECO:0000313" key="2">
    <source>
        <dbReference type="Proteomes" id="UP000027222"/>
    </source>
</evidence>
<evidence type="ECO:0000313" key="1">
    <source>
        <dbReference type="EMBL" id="KDR79420.1"/>
    </source>
</evidence>
<gene>
    <name evidence="1" type="ORF">GALMADRAFT_1239581</name>
</gene>
<accession>A0A067T8B1</accession>
<reference evidence="2" key="1">
    <citation type="journal article" date="2014" name="Proc. Natl. Acad. Sci. U.S.A.">
        <title>Extensive sampling of basidiomycete genomes demonstrates inadequacy of the white-rot/brown-rot paradigm for wood decay fungi.</title>
        <authorList>
            <person name="Riley R."/>
            <person name="Salamov A.A."/>
            <person name="Brown D.W."/>
            <person name="Nagy L.G."/>
            <person name="Floudas D."/>
            <person name="Held B.W."/>
            <person name="Levasseur A."/>
            <person name="Lombard V."/>
            <person name="Morin E."/>
            <person name="Otillar R."/>
            <person name="Lindquist E.A."/>
            <person name="Sun H."/>
            <person name="LaButti K.M."/>
            <person name="Schmutz J."/>
            <person name="Jabbour D."/>
            <person name="Luo H."/>
            <person name="Baker S.E."/>
            <person name="Pisabarro A.G."/>
            <person name="Walton J.D."/>
            <person name="Blanchette R.A."/>
            <person name="Henrissat B."/>
            <person name="Martin F."/>
            <person name="Cullen D."/>
            <person name="Hibbett D.S."/>
            <person name="Grigoriev I.V."/>
        </authorList>
    </citation>
    <scope>NUCLEOTIDE SEQUENCE [LARGE SCALE GENOMIC DNA]</scope>
    <source>
        <strain evidence="2">CBS 339.88</strain>
    </source>
</reference>
<proteinExistence type="predicted"/>
<sequence>MPRLVKLTGPPQLVEFMLPGSYISSVAILSCQLESINPLLCMRVARALGRTNTSITSLTITYPLVTEVFFKEISDHLPRLRVFNVQMTEVILMASPGTKDLYQWISEMLPKVPHLRKIELRSTPSYPISWQHLQREQEILLRWSEVANNLDICQMPCE</sequence>
<protein>
    <submittedName>
        <fullName evidence="1">Uncharacterized protein</fullName>
    </submittedName>
</protein>
<dbReference type="AlphaFoldDB" id="A0A067T8B1"/>
<dbReference type="HOGENOM" id="CLU_1669517_0_0_1"/>
<keyword evidence="2" id="KW-1185">Reference proteome</keyword>
<dbReference type="PROSITE" id="PS51257">
    <property type="entry name" value="PROKAR_LIPOPROTEIN"/>
    <property type="match status" value="1"/>
</dbReference>